<name>A0A0D0AII4_9AGAM</name>
<dbReference type="InParanoid" id="A0A0D0AII4"/>
<gene>
    <name evidence="1" type="ORF">CY34DRAFT_805788</name>
</gene>
<proteinExistence type="predicted"/>
<dbReference type="HOGENOM" id="CLU_2672740_0_0_1"/>
<reference evidence="2" key="2">
    <citation type="submission" date="2015-01" db="EMBL/GenBank/DDBJ databases">
        <title>Evolutionary Origins and Diversification of the Mycorrhizal Mutualists.</title>
        <authorList>
            <consortium name="DOE Joint Genome Institute"/>
            <consortium name="Mycorrhizal Genomics Consortium"/>
            <person name="Kohler A."/>
            <person name="Kuo A."/>
            <person name="Nagy L.G."/>
            <person name="Floudas D."/>
            <person name="Copeland A."/>
            <person name="Barry K.W."/>
            <person name="Cichocki N."/>
            <person name="Veneault-Fourrey C."/>
            <person name="LaButti K."/>
            <person name="Lindquist E.A."/>
            <person name="Lipzen A."/>
            <person name="Lundell T."/>
            <person name="Morin E."/>
            <person name="Murat C."/>
            <person name="Riley R."/>
            <person name="Ohm R."/>
            <person name="Sun H."/>
            <person name="Tunlid A."/>
            <person name="Henrissat B."/>
            <person name="Grigoriev I.V."/>
            <person name="Hibbett D.S."/>
            <person name="Martin F."/>
        </authorList>
    </citation>
    <scope>NUCLEOTIDE SEQUENCE [LARGE SCALE GENOMIC DNA]</scope>
    <source>
        <strain evidence="2">UH-Slu-Lm8-n1</strain>
    </source>
</reference>
<keyword evidence="2" id="KW-1185">Reference proteome</keyword>
<dbReference type="AlphaFoldDB" id="A0A0D0AII4"/>
<accession>A0A0D0AII4</accession>
<protein>
    <submittedName>
        <fullName evidence="1">Uncharacterized protein</fullName>
    </submittedName>
</protein>
<dbReference type="EMBL" id="KN835261">
    <property type="protein sequence ID" value="KIK41696.1"/>
    <property type="molecule type" value="Genomic_DNA"/>
</dbReference>
<sequence length="75" mass="8498">MAQRRRYFLISRNRDDHKVCRCTSGDQWSGACPNVGYRGQVSVTGPSTARLRSYRTQHVPSVSEARRLVTVARTS</sequence>
<evidence type="ECO:0000313" key="1">
    <source>
        <dbReference type="EMBL" id="KIK41696.1"/>
    </source>
</evidence>
<evidence type="ECO:0000313" key="2">
    <source>
        <dbReference type="Proteomes" id="UP000054485"/>
    </source>
</evidence>
<organism evidence="1 2">
    <name type="scientific">Suillus luteus UH-Slu-Lm8-n1</name>
    <dbReference type="NCBI Taxonomy" id="930992"/>
    <lineage>
        <taxon>Eukaryota</taxon>
        <taxon>Fungi</taxon>
        <taxon>Dikarya</taxon>
        <taxon>Basidiomycota</taxon>
        <taxon>Agaricomycotina</taxon>
        <taxon>Agaricomycetes</taxon>
        <taxon>Agaricomycetidae</taxon>
        <taxon>Boletales</taxon>
        <taxon>Suillineae</taxon>
        <taxon>Suillaceae</taxon>
        <taxon>Suillus</taxon>
    </lineage>
</organism>
<reference evidence="1 2" key="1">
    <citation type="submission" date="2014-04" db="EMBL/GenBank/DDBJ databases">
        <authorList>
            <consortium name="DOE Joint Genome Institute"/>
            <person name="Kuo A."/>
            <person name="Ruytinx J."/>
            <person name="Rineau F."/>
            <person name="Colpaert J."/>
            <person name="Kohler A."/>
            <person name="Nagy L.G."/>
            <person name="Floudas D."/>
            <person name="Copeland A."/>
            <person name="Barry K.W."/>
            <person name="Cichocki N."/>
            <person name="Veneault-Fourrey C."/>
            <person name="LaButti K."/>
            <person name="Lindquist E.A."/>
            <person name="Lipzen A."/>
            <person name="Lundell T."/>
            <person name="Morin E."/>
            <person name="Murat C."/>
            <person name="Sun H."/>
            <person name="Tunlid A."/>
            <person name="Henrissat B."/>
            <person name="Grigoriev I.V."/>
            <person name="Hibbett D.S."/>
            <person name="Martin F."/>
            <person name="Nordberg H.P."/>
            <person name="Cantor M.N."/>
            <person name="Hua S.X."/>
        </authorList>
    </citation>
    <scope>NUCLEOTIDE SEQUENCE [LARGE SCALE GENOMIC DNA]</scope>
    <source>
        <strain evidence="1 2">UH-Slu-Lm8-n1</strain>
    </source>
</reference>
<dbReference type="Proteomes" id="UP000054485">
    <property type="component" value="Unassembled WGS sequence"/>
</dbReference>